<accession>A0A060RS68</accession>
<dbReference type="VEuPathDB" id="PlasmoDB:PRG01_0919000"/>
<keyword evidence="3" id="KW-1185">Reference proteome</keyword>
<dbReference type="Proteomes" id="UP000027581">
    <property type="component" value="Unassembled WGS sequence"/>
</dbReference>
<organism evidence="2 3">
    <name type="scientific">Plasmodium reichenowi</name>
    <dbReference type="NCBI Taxonomy" id="5854"/>
    <lineage>
        <taxon>Eukaryota</taxon>
        <taxon>Sar</taxon>
        <taxon>Alveolata</taxon>
        <taxon>Apicomplexa</taxon>
        <taxon>Aconoidasida</taxon>
        <taxon>Haemosporida</taxon>
        <taxon>Plasmodiidae</taxon>
        <taxon>Plasmodium</taxon>
        <taxon>Plasmodium (Laverania)</taxon>
    </lineage>
</organism>
<dbReference type="AlphaFoldDB" id="A0A060RS68"/>
<feature type="coiled-coil region" evidence="1">
    <location>
        <begin position="56"/>
        <end position="181"/>
    </location>
</feature>
<reference evidence="2" key="2">
    <citation type="submission" date="2014-05" db="EMBL/GenBank/DDBJ databases">
        <title>The genome sequences of chimpanzee malaria parasites reveal the path to human adaptation.</title>
        <authorList>
            <person name="Otto T.D."/>
            <person name="Rayner J.C."/>
            <person name="Boehme U."/>
            <person name="Pain A."/>
            <person name="Spottiswoode N."/>
            <person name="Sanders M."/>
            <person name="Quail M."/>
            <person name="Ollomo B."/>
            <person name="Renaud F."/>
            <person name="Thomas A.W."/>
            <person name="Prugnolle F."/>
            <person name="Conway D.J."/>
            <person name="Newbold C."/>
            <person name="Berriman M."/>
        </authorList>
    </citation>
    <scope>NUCLEOTIDE SEQUENCE [LARGE SCALE GENOMIC DNA]</scope>
    <source>
        <strain evidence="2">CDC</strain>
    </source>
</reference>
<keyword evidence="1" id="KW-0175">Coiled coil</keyword>
<evidence type="ECO:0000313" key="2">
    <source>
        <dbReference type="EMBL" id="CDO64176.1"/>
    </source>
</evidence>
<dbReference type="SUPFAM" id="SSF57997">
    <property type="entry name" value="Tropomyosin"/>
    <property type="match status" value="1"/>
</dbReference>
<name>A0A060RS68_PLARE</name>
<reference evidence="2" key="1">
    <citation type="submission" date="2014-01" db="EMBL/GenBank/DDBJ databases">
        <authorList>
            <person name="Aslett M."/>
        </authorList>
    </citation>
    <scope>NUCLEOTIDE SEQUENCE</scope>
    <source>
        <strain evidence="2">CDC</strain>
    </source>
</reference>
<dbReference type="EMBL" id="HG810770">
    <property type="protein sequence ID" value="CDO64176.1"/>
    <property type="molecule type" value="Genomic_DNA"/>
</dbReference>
<proteinExistence type="predicted"/>
<evidence type="ECO:0000256" key="1">
    <source>
        <dbReference type="SAM" id="Coils"/>
    </source>
</evidence>
<evidence type="ECO:0000313" key="3">
    <source>
        <dbReference type="Proteomes" id="UP000027581"/>
    </source>
</evidence>
<protein>
    <submittedName>
        <fullName evidence="2">Uncharacterized protein</fullName>
    </submittedName>
</protein>
<dbReference type="VEuPathDB" id="PlasmoDB:PRCDC_0909600"/>
<sequence>MAYKKSSSLTIEKRYDNLKTFSKNVIDIFYELKDLVKVHEILIYKEKLETNEKGKYKKHQDELIKLKKELDFIRKENDKINDKLKYYKTINELIDTQINDVSENIENVKLNINKEEQKRDEMKNIINDLKNKYYKSLLAKKTMDDNCLGLTKKINDCSEENKEIKNLIKDLEDKVEFVSSLKNE</sequence>
<gene>
    <name evidence="2" type="ORF">PRCDC_0909600.1</name>
</gene>